<comment type="function">
    <text evidence="1 12">Required for the export of heme to the periplasm for the biogenesis of c-type cytochromes.</text>
</comment>
<dbReference type="GO" id="GO:0017004">
    <property type="term" value="P:cytochrome complex assembly"/>
    <property type="evidence" value="ECO:0007669"/>
    <property type="project" value="UniProtKB-KW"/>
</dbReference>
<accession>A0A2U2AHI2</accession>
<keyword evidence="10 12" id="KW-1133">Transmembrane helix</keyword>
<keyword evidence="6 12" id="KW-1003">Cell membrane</keyword>
<dbReference type="Proteomes" id="UP000245020">
    <property type="component" value="Unassembled WGS sequence"/>
</dbReference>
<evidence type="ECO:0000256" key="2">
    <source>
        <dbReference type="ARBA" id="ARBA00004377"/>
    </source>
</evidence>
<evidence type="ECO:0000256" key="10">
    <source>
        <dbReference type="ARBA" id="ARBA00022989"/>
    </source>
</evidence>
<keyword evidence="11 12" id="KW-0472">Membrane</keyword>
<evidence type="ECO:0000256" key="9">
    <source>
        <dbReference type="ARBA" id="ARBA00022748"/>
    </source>
</evidence>
<feature type="transmembrane region" description="Helical" evidence="12">
    <location>
        <begin position="15"/>
        <end position="37"/>
    </location>
</feature>
<dbReference type="InterPro" id="IPR007078">
    <property type="entry name" value="Haem_export_protD_CcmD"/>
</dbReference>
<organism evidence="13 14">
    <name type="scientific">Ignatzschineria ureiclastica</name>
    <dbReference type="NCBI Taxonomy" id="472582"/>
    <lineage>
        <taxon>Bacteria</taxon>
        <taxon>Pseudomonadati</taxon>
        <taxon>Pseudomonadota</taxon>
        <taxon>Gammaproteobacteria</taxon>
        <taxon>Cardiobacteriales</taxon>
        <taxon>Ignatzschineriaceae</taxon>
        <taxon>Ignatzschineria</taxon>
    </lineage>
</organism>
<evidence type="ECO:0000256" key="11">
    <source>
        <dbReference type="ARBA" id="ARBA00023136"/>
    </source>
</evidence>
<dbReference type="AlphaFoldDB" id="A0A2U2AHI2"/>
<comment type="caution">
    <text evidence="13">The sequence shown here is derived from an EMBL/GenBank/DDBJ whole genome shotgun (WGS) entry which is preliminary data.</text>
</comment>
<evidence type="ECO:0000256" key="3">
    <source>
        <dbReference type="ARBA" id="ARBA00008741"/>
    </source>
</evidence>
<dbReference type="EMBL" id="QEWQ01000001">
    <property type="protein sequence ID" value="PWD82112.1"/>
    <property type="molecule type" value="Genomic_DNA"/>
</dbReference>
<protein>
    <recommendedName>
        <fullName evidence="4 12">Heme exporter protein D</fullName>
    </recommendedName>
</protein>
<evidence type="ECO:0000313" key="13">
    <source>
        <dbReference type="EMBL" id="PWD82112.1"/>
    </source>
</evidence>
<dbReference type="OrthoDB" id="9815607at2"/>
<keyword evidence="8 12" id="KW-0812">Transmembrane</keyword>
<comment type="subcellular location">
    <subcellularLocation>
        <location evidence="2 12">Cell inner membrane</location>
        <topology evidence="2 12">Single-pass membrane protein</topology>
    </subcellularLocation>
</comment>
<sequence length="56" mass="6240">MSAFLDLLNMGKHTAYVWSCYGFVAICLIGLIVALMIEGRSLKKAMLQEGMRNDSK</sequence>
<keyword evidence="5 12" id="KW-0813">Transport</keyword>
<evidence type="ECO:0000256" key="5">
    <source>
        <dbReference type="ARBA" id="ARBA00022448"/>
    </source>
</evidence>
<gene>
    <name evidence="13" type="primary">ccmD</name>
    <name evidence="13" type="ORF">DC083_02740</name>
</gene>
<evidence type="ECO:0000256" key="6">
    <source>
        <dbReference type="ARBA" id="ARBA00022475"/>
    </source>
</evidence>
<proteinExistence type="inferred from homology"/>
<reference evidence="14" key="1">
    <citation type="submission" date="2018-05" db="EMBL/GenBank/DDBJ databases">
        <title>Ignatzschineria dubaiensis sp. nov., isolated from necrotic foot tissues of dromedaries (Camelus dromedarius) and associated maggots in Dubai, United Arab Emirates.</title>
        <authorList>
            <person name="Tsang C.C."/>
            <person name="Tang J.Y.M."/>
            <person name="Fong J.Y.H."/>
            <person name="Kinne J."/>
            <person name="Lee H.H."/>
            <person name="Joseph M."/>
            <person name="Jose S."/>
            <person name="Schuster R.K."/>
            <person name="Tang Y."/>
            <person name="Sivakumar S."/>
            <person name="Chen J.H.K."/>
            <person name="Teng J.L.L."/>
            <person name="Lau S.K.P."/>
            <person name="Wernery U."/>
            <person name="Woo P.C.Y."/>
        </authorList>
    </citation>
    <scope>NUCLEOTIDE SEQUENCE [LARGE SCALE GENOMIC DNA]</scope>
    <source>
        <strain evidence="14">KCTC 22644</strain>
    </source>
</reference>
<dbReference type="GO" id="GO:0005886">
    <property type="term" value="C:plasma membrane"/>
    <property type="evidence" value="ECO:0007669"/>
    <property type="project" value="UniProtKB-SubCell"/>
</dbReference>
<evidence type="ECO:0000256" key="4">
    <source>
        <dbReference type="ARBA" id="ARBA00016461"/>
    </source>
</evidence>
<evidence type="ECO:0000256" key="1">
    <source>
        <dbReference type="ARBA" id="ARBA00002442"/>
    </source>
</evidence>
<dbReference type="GO" id="GO:0015886">
    <property type="term" value="P:heme transport"/>
    <property type="evidence" value="ECO:0007669"/>
    <property type="project" value="InterPro"/>
</dbReference>
<keyword evidence="9 12" id="KW-0201">Cytochrome c-type biogenesis</keyword>
<dbReference type="Pfam" id="PF04995">
    <property type="entry name" value="CcmD"/>
    <property type="match status" value="1"/>
</dbReference>
<name>A0A2U2AHI2_9GAMM</name>
<comment type="similarity">
    <text evidence="3 12">Belongs to the CcmD/CycX/HelD family.</text>
</comment>
<evidence type="ECO:0000256" key="8">
    <source>
        <dbReference type="ARBA" id="ARBA00022692"/>
    </source>
</evidence>
<evidence type="ECO:0000256" key="12">
    <source>
        <dbReference type="RuleBase" id="RU363101"/>
    </source>
</evidence>
<dbReference type="NCBIfam" id="TIGR03141">
    <property type="entry name" value="cytochro_ccmD"/>
    <property type="match status" value="1"/>
</dbReference>
<dbReference type="RefSeq" id="WP_109188708.1">
    <property type="nucleotide sequence ID" value="NZ_BMYA01000001.1"/>
</dbReference>
<evidence type="ECO:0000256" key="7">
    <source>
        <dbReference type="ARBA" id="ARBA00022519"/>
    </source>
</evidence>
<evidence type="ECO:0000313" key="14">
    <source>
        <dbReference type="Proteomes" id="UP000245020"/>
    </source>
</evidence>
<keyword evidence="7 12" id="KW-0997">Cell inner membrane</keyword>
<keyword evidence="14" id="KW-1185">Reference proteome</keyword>